<dbReference type="InterPro" id="IPR046960">
    <property type="entry name" value="PPR_At4g14850-like_plant"/>
</dbReference>
<feature type="repeat" description="PPR" evidence="2">
    <location>
        <begin position="515"/>
        <end position="549"/>
    </location>
</feature>
<dbReference type="GO" id="GO:0003723">
    <property type="term" value="F:RNA binding"/>
    <property type="evidence" value="ECO:0007669"/>
    <property type="project" value="InterPro"/>
</dbReference>
<dbReference type="FunFam" id="1.25.40.10:FF:001096">
    <property type="entry name" value="Pentatricopeptide repeat-containing protein"/>
    <property type="match status" value="1"/>
</dbReference>
<dbReference type="RefSeq" id="XP_010919673.1">
    <property type="nucleotide sequence ID" value="XM_010921371.3"/>
</dbReference>
<sequence length="739" mass="81648">MSRPLLITRFRPKISHHFHFSSHHAIHFDPETISAVHRAKAHHAQSITSAPNPPVTVHHALIAAYAAADDLPTARQVFERIPRRTSVSYNAIIATTARHGCAEDAWALLTRMVAAGVRPTRFTFGPILSSPSLNLCLGIQLHPLILKSGLFHADPYSGTALMGFLARNGRLDDAVNLFEEMPAKTVVTWNCIISGFSELGFVRDSMFLFRELLRTGIGPSEYSFLSVLAAFRSSDCLHYMEQIHALAVKIAMDSFFVVANALLSVYSSHSRTQAAERFFNELAIRDVVSFNTMIAAFATSATPERAMDFFLMMSLEGLLPSESTFASILNACASLDTMKYGELIHAKAIKHNLDTGVFVGSSLVDFYAKYMSFDNAKRVLDGISEKNVVCWNALISGYINAGLPTTLAILREMLGSGIRPNEFTFSSGLKQASALDIQQLHALIIRMGYDSNEYVSSALIASYASYATVCDALACGTALDPVSFVAPVNVMAGVYNRAGRYKEAQELLSRLQEPDNMSWNILLTACVRGGDYSKAFQLFKQMQISGYLFDNHTAVSLLSACSKINSLNLGRLLHGLIIKTNSGCSDTFVHNVLLDMYAKCGSLESCLRVFEEMDGKNLISWTALISALGFHGHTFEALEKFKQMELEGFEPDRVAFLAVLSACRHGGFVEEGMIFFARMKSDYGIEPEMDHYICMVDLLCKYGHLREAEHVISGMPFQPDAAIWRIFLQGCRRYGSMVA</sequence>
<protein>
    <submittedName>
        <fullName evidence="4">Pentatricopeptide repeat-containing protein At3g58590</fullName>
    </submittedName>
</protein>
<feature type="repeat" description="PPR" evidence="2">
    <location>
        <begin position="586"/>
        <end position="616"/>
    </location>
</feature>
<feature type="repeat" description="PPR" evidence="2">
    <location>
        <begin position="154"/>
        <end position="184"/>
    </location>
</feature>
<organism evidence="3 4">
    <name type="scientific">Elaeis guineensis var. tenera</name>
    <name type="common">Oil palm</name>
    <dbReference type="NCBI Taxonomy" id="51953"/>
    <lineage>
        <taxon>Eukaryota</taxon>
        <taxon>Viridiplantae</taxon>
        <taxon>Streptophyta</taxon>
        <taxon>Embryophyta</taxon>
        <taxon>Tracheophyta</taxon>
        <taxon>Spermatophyta</taxon>
        <taxon>Magnoliopsida</taxon>
        <taxon>Liliopsida</taxon>
        <taxon>Arecaceae</taxon>
        <taxon>Arecoideae</taxon>
        <taxon>Cocoseae</taxon>
        <taxon>Elaeidinae</taxon>
        <taxon>Elaeis</taxon>
    </lineage>
</organism>
<dbReference type="Proteomes" id="UP000504607">
    <property type="component" value="Chromosome 1"/>
</dbReference>
<keyword evidence="3" id="KW-1185">Reference proteome</keyword>
<feature type="repeat" description="PPR" evidence="2">
    <location>
        <begin position="85"/>
        <end position="119"/>
    </location>
</feature>
<dbReference type="PANTHER" id="PTHR47926:SF423">
    <property type="entry name" value="REPEAT-CONTAINING PROTEIN, PUTATIVE-RELATED"/>
    <property type="match status" value="1"/>
</dbReference>
<evidence type="ECO:0000313" key="3">
    <source>
        <dbReference type="Proteomes" id="UP000504607"/>
    </source>
</evidence>
<dbReference type="Pfam" id="PF01535">
    <property type="entry name" value="PPR"/>
    <property type="match status" value="8"/>
</dbReference>
<dbReference type="PANTHER" id="PTHR47926">
    <property type="entry name" value="PENTATRICOPEPTIDE REPEAT-CONTAINING PROTEIN"/>
    <property type="match status" value="1"/>
</dbReference>
<feature type="repeat" description="PPR" evidence="2">
    <location>
        <begin position="617"/>
        <end position="651"/>
    </location>
</feature>
<dbReference type="InterPro" id="IPR002885">
    <property type="entry name" value="PPR_rpt"/>
</dbReference>
<dbReference type="InterPro" id="IPR011990">
    <property type="entry name" value="TPR-like_helical_dom_sf"/>
</dbReference>
<dbReference type="InParanoid" id="A0A6I9R9G9"/>
<reference evidence="4" key="1">
    <citation type="submission" date="2025-08" db="UniProtKB">
        <authorList>
            <consortium name="RefSeq"/>
        </authorList>
    </citation>
    <scope>IDENTIFICATION</scope>
</reference>
<dbReference type="PROSITE" id="PS51375">
    <property type="entry name" value="PPR"/>
    <property type="match status" value="8"/>
</dbReference>
<dbReference type="OrthoDB" id="1913111at2759"/>
<proteinExistence type="predicted"/>
<accession>A0A6I9R9G9</accession>
<dbReference type="NCBIfam" id="TIGR00756">
    <property type="entry name" value="PPR"/>
    <property type="match status" value="5"/>
</dbReference>
<dbReference type="FunFam" id="1.25.40.10:FF:000242">
    <property type="entry name" value="Pentatricopeptide repeat-containing protein"/>
    <property type="match status" value="1"/>
</dbReference>
<evidence type="ECO:0000256" key="1">
    <source>
        <dbReference type="ARBA" id="ARBA00022737"/>
    </source>
</evidence>
<dbReference type="GeneID" id="105043708"/>
<evidence type="ECO:0000256" key="2">
    <source>
        <dbReference type="PROSITE-ProRule" id="PRU00708"/>
    </source>
</evidence>
<feature type="repeat" description="PPR" evidence="2">
    <location>
        <begin position="185"/>
        <end position="219"/>
    </location>
</feature>
<dbReference type="GO" id="GO:0009451">
    <property type="term" value="P:RNA modification"/>
    <property type="evidence" value="ECO:0007669"/>
    <property type="project" value="InterPro"/>
</dbReference>
<dbReference type="KEGG" id="egu:105043708"/>
<feature type="repeat" description="PPR" evidence="2">
    <location>
        <begin position="387"/>
        <end position="420"/>
    </location>
</feature>
<dbReference type="Gene3D" id="1.25.40.10">
    <property type="entry name" value="Tetratricopeptide repeat domain"/>
    <property type="match status" value="6"/>
</dbReference>
<feature type="repeat" description="PPR" evidence="2">
    <location>
        <begin position="286"/>
        <end position="320"/>
    </location>
</feature>
<dbReference type="Pfam" id="PF13041">
    <property type="entry name" value="PPR_2"/>
    <property type="match status" value="2"/>
</dbReference>
<dbReference type="AlphaFoldDB" id="A0A6I9R9G9"/>
<name>A0A6I9R9G9_ELAGV</name>
<keyword evidence="1" id="KW-0677">Repeat</keyword>
<evidence type="ECO:0000313" key="4">
    <source>
        <dbReference type="RefSeq" id="XP_010919673.1"/>
    </source>
</evidence>
<gene>
    <name evidence="4" type="primary">LOC105043708</name>
</gene>